<dbReference type="EMBL" id="ML975152">
    <property type="protein sequence ID" value="KAF1814867.1"/>
    <property type="molecule type" value="Genomic_DNA"/>
</dbReference>
<dbReference type="PANTHER" id="PTHR43669:SF3">
    <property type="entry name" value="ALCOHOL DEHYDROGENASE, PUTATIVE (AFU_ORTHOLOGUE AFUA_3G03445)-RELATED"/>
    <property type="match status" value="1"/>
</dbReference>
<dbReference type="PANTHER" id="PTHR43669">
    <property type="entry name" value="5-KETO-D-GLUCONATE 5-REDUCTASE"/>
    <property type="match status" value="1"/>
</dbReference>
<dbReference type="RefSeq" id="XP_033536498.1">
    <property type="nucleotide sequence ID" value="XM_033674592.1"/>
</dbReference>
<organism evidence="3">
    <name type="scientific">Eremomyces bilateralis CBS 781.70</name>
    <dbReference type="NCBI Taxonomy" id="1392243"/>
    <lineage>
        <taxon>Eukaryota</taxon>
        <taxon>Fungi</taxon>
        <taxon>Dikarya</taxon>
        <taxon>Ascomycota</taxon>
        <taxon>Pezizomycotina</taxon>
        <taxon>Dothideomycetes</taxon>
        <taxon>Dothideomycetes incertae sedis</taxon>
        <taxon>Eremomycetales</taxon>
        <taxon>Eremomycetaceae</taxon>
        <taxon>Eremomyces</taxon>
    </lineage>
</organism>
<reference evidence="5" key="2">
    <citation type="submission" date="2020-04" db="EMBL/GenBank/DDBJ databases">
        <authorList>
            <consortium name="NCBI Genome Project"/>
        </authorList>
    </citation>
    <scope>NUCLEOTIDE SEQUENCE</scope>
    <source>
        <strain evidence="5">CBS 781.70</strain>
    </source>
</reference>
<dbReference type="SUPFAM" id="SSF51735">
    <property type="entry name" value="NAD(P)-binding Rossmann-fold domains"/>
    <property type="match status" value="1"/>
</dbReference>
<keyword evidence="2" id="KW-0560">Oxidoreductase</keyword>
<dbReference type="GO" id="GO:0016491">
    <property type="term" value="F:oxidoreductase activity"/>
    <property type="evidence" value="ECO:0007669"/>
    <property type="project" value="UniProtKB-KW"/>
</dbReference>
<evidence type="ECO:0000256" key="1">
    <source>
        <dbReference type="ARBA" id="ARBA00006484"/>
    </source>
</evidence>
<proteinExistence type="inferred from homology"/>
<dbReference type="Proteomes" id="UP000504638">
    <property type="component" value="Unplaced"/>
</dbReference>
<dbReference type="Pfam" id="PF00106">
    <property type="entry name" value="adh_short"/>
    <property type="match status" value="1"/>
</dbReference>
<evidence type="ECO:0000313" key="3">
    <source>
        <dbReference type="EMBL" id="KAF1814867.1"/>
    </source>
</evidence>
<dbReference type="OrthoDB" id="5336600at2759"/>
<dbReference type="AlphaFoldDB" id="A0A6G1G9W1"/>
<name>A0A6G1G9W1_9PEZI</name>
<dbReference type="InterPro" id="IPR002347">
    <property type="entry name" value="SDR_fam"/>
</dbReference>
<accession>A0A6G1G9W1</accession>
<evidence type="ECO:0000313" key="5">
    <source>
        <dbReference type="RefSeq" id="XP_033536498.1"/>
    </source>
</evidence>
<dbReference type="Gene3D" id="3.40.50.720">
    <property type="entry name" value="NAD(P)-binding Rossmann-like Domain"/>
    <property type="match status" value="1"/>
</dbReference>
<reference evidence="5" key="3">
    <citation type="submission" date="2025-04" db="UniProtKB">
        <authorList>
            <consortium name="RefSeq"/>
        </authorList>
    </citation>
    <scope>IDENTIFICATION</scope>
    <source>
        <strain evidence="5">CBS 781.70</strain>
    </source>
</reference>
<keyword evidence="4" id="KW-1185">Reference proteome</keyword>
<dbReference type="GeneID" id="54415162"/>
<evidence type="ECO:0000313" key="4">
    <source>
        <dbReference type="Proteomes" id="UP000504638"/>
    </source>
</evidence>
<evidence type="ECO:0000256" key="2">
    <source>
        <dbReference type="ARBA" id="ARBA00023002"/>
    </source>
</evidence>
<dbReference type="InterPro" id="IPR036291">
    <property type="entry name" value="NAD(P)-bd_dom_sf"/>
</dbReference>
<gene>
    <name evidence="3 5" type="ORF">P152DRAFT_236604</name>
</gene>
<protein>
    <submittedName>
        <fullName evidence="3 5">NAD(P)-binding protein</fullName>
    </submittedName>
</protein>
<reference evidence="3 5" key="1">
    <citation type="submission" date="2020-01" db="EMBL/GenBank/DDBJ databases">
        <authorList>
            <consortium name="DOE Joint Genome Institute"/>
            <person name="Haridas S."/>
            <person name="Albert R."/>
            <person name="Binder M."/>
            <person name="Bloem J."/>
            <person name="Labutti K."/>
            <person name="Salamov A."/>
            <person name="Andreopoulos B."/>
            <person name="Baker S.E."/>
            <person name="Barry K."/>
            <person name="Bills G."/>
            <person name="Bluhm B.H."/>
            <person name="Cannon C."/>
            <person name="Castanera R."/>
            <person name="Culley D.E."/>
            <person name="Daum C."/>
            <person name="Ezra D."/>
            <person name="Gonzalez J.B."/>
            <person name="Henrissat B."/>
            <person name="Kuo A."/>
            <person name="Liang C."/>
            <person name="Lipzen A."/>
            <person name="Lutzoni F."/>
            <person name="Magnuson J."/>
            <person name="Mondo S."/>
            <person name="Nolan M."/>
            <person name="Ohm R."/>
            <person name="Pangilinan J."/>
            <person name="Park H.-J."/>
            <person name="Ramirez L."/>
            <person name="Alfaro M."/>
            <person name="Sun H."/>
            <person name="Tritt A."/>
            <person name="Yoshinaga Y."/>
            <person name="Zwiers L.-H."/>
            <person name="Turgeon B.G."/>
            <person name="Goodwin S.B."/>
            <person name="Spatafora J.W."/>
            <person name="Crous P.W."/>
            <person name="Grigoriev I.V."/>
        </authorList>
    </citation>
    <scope>NUCLEOTIDE SEQUENCE</scope>
    <source>
        <strain evidence="3 5">CBS 781.70</strain>
    </source>
</reference>
<comment type="similarity">
    <text evidence="1">Belongs to the short-chain dehydrogenases/reductases (SDR) family.</text>
</comment>
<sequence>MDRVIVILGSGPGIGVGVASHFAEQGFNRVALVARNTERLAIDASRVKSAAEAAKKDVTVKTYSVDVTDVAKFEGVLGNIVQELGKPEVVVYNAVRIGRGSFFKQTEESVNYDFKITTLGLYTTARVLMPHLLSHVGSAGRNPALLVSSGGLYKTPHHALFSLSLSKASQHNMTESLSQRFAGEGVHVASVVVHGLVRPDSPHFSPSKIAEVFWKLYGQGADGETDVWVTDGTDPKL</sequence>